<dbReference type="GO" id="GO:0006171">
    <property type="term" value="P:cAMP biosynthetic process"/>
    <property type="evidence" value="ECO:0007669"/>
    <property type="project" value="TreeGrafter"/>
</dbReference>
<dbReference type="AlphaFoldDB" id="A0AAN1XU65"/>
<dbReference type="InterPro" id="IPR001054">
    <property type="entry name" value="A/G_cyclase"/>
</dbReference>
<dbReference type="Pfam" id="PF00211">
    <property type="entry name" value="Guanylate_cyc"/>
    <property type="match status" value="1"/>
</dbReference>
<dbReference type="CDD" id="cd07302">
    <property type="entry name" value="CHD"/>
    <property type="match status" value="1"/>
</dbReference>
<dbReference type="InterPro" id="IPR029787">
    <property type="entry name" value="Nucleotide_cyclase"/>
</dbReference>
<evidence type="ECO:0000313" key="3">
    <source>
        <dbReference type="EMBL" id="BDE05627.1"/>
    </source>
</evidence>
<dbReference type="Proteomes" id="UP001317532">
    <property type="component" value="Chromosome"/>
</dbReference>
<organism evidence="3 4">
    <name type="scientific">Vulcanimicrobium alpinum</name>
    <dbReference type="NCBI Taxonomy" id="3016050"/>
    <lineage>
        <taxon>Bacteria</taxon>
        <taxon>Bacillati</taxon>
        <taxon>Vulcanimicrobiota</taxon>
        <taxon>Vulcanimicrobiia</taxon>
        <taxon>Vulcanimicrobiales</taxon>
        <taxon>Vulcanimicrobiaceae</taxon>
        <taxon>Vulcanimicrobium</taxon>
    </lineage>
</organism>
<sequence>MTSVTAAIAGSLGTLAVVAAATGPALRRRRETIEAAAAAALGTIAAVLDVEGVLTGVVVLLGGAGAARYAHAVIAAKRDRPSQLWAALERESAAKGRFLPRTLVDRLGRASLADVALGDRATEQMTVLLADIRDSTSLTETLTSEQAFVLIAEFFARSARVIRDHRGSVDKYLGDGYMALFPRRVEDAIDAAIALQDAVRELNRDGLGPPIQIGIGLHTGPVTFGTVGDARHIDTTVVSDTVNTAKRVEGLSKRMSVAVVGTQEVVNALRDADRYVVRPLGAHIVRGKRDPIDVFGFEHVALVRRINTYQTSSSARTR</sequence>
<dbReference type="EMBL" id="AP025523">
    <property type="protein sequence ID" value="BDE05627.1"/>
    <property type="molecule type" value="Genomic_DNA"/>
</dbReference>
<feature type="domain" description="Guanylate cyclase" evidence="2">
    <location>
        <begin position="126"/>
        <end position="249"/>
    </location>
</feature>
<dbReference type="InterPro" id="IPR050697">
    <property type="entry name" value="Adenylyl/Guanylyl_Cyclase_3/4"/>
</dbReference>
<dbReference type="SMART" id="SM00044">
    <property type="entry name" value="CYCc"/>
    <property type="match status" value="1"/>
</dbReference>
<keyword evidence="4" id="KW-1185">Reference proteome</keyword>
<dbReference type="KEGG" id="vab:WPS_09030"/>
<dbReference type="PROSITE" id="PS50125">
    <property type="entry name" value="GUANYLATE_CYCLASE_2"/>
    <property type="match status" value="1"/>
</dbReference>
<name>A0AAN1XU65_UNVUL</name>
<evidence type="ECO:0000313" key="4">
    <source>
        <dbReference type="Proteomes" id="UP001317532"/>
    </source>
</evidence>
<dbReference type="GO" id="GO:0004016">
    <property type="term" value="F:adenylate cyclase activity"/>
    <property type="evidence" value="ECO:0007669"/>
    <property type="project" value="UniProtKB-ARBA"/>
</dbReference>
<dbReference type="PANTHER" id="PTHR43081">
    <property type="entry name" value="ADENYLATE CYCLASE, TERMINAL-DIFFERENTIATION SPECIFIC-RELATED"/>
    <property type="match status" value="1"/>
</dbReference>
<accession>A0AAN1XU65</accession>
<evidence type="ECO:0000259" key="2">
    <source>
        <dbReference type="PROSITE" id="PS50125"/>
    </source>
</evidence>
<dbReference type="RefSeq" id="WP_317996655.1">
    <property type="nucleotide sequence ID" value="NZ_AP025523.1"/>
</dbReference>
<evidence type="ECO:0000256" key="1">
    <source>
        <dbReference type="ARBA" id="ARBA00005381"/>
    </source>
</evidence>
<gene>
    <name evidence="3" type="ORF">WPS_09030</name>
</gene>
<reference evidence="3 4" key="1">
    <citation type="journal article" date="2022" name="ISME Commun">
        <title>Vulcanimicrobium alpinus gen. nov. sp. nov., the first cultivated representative of the candidate phylum 'Eremiobacterota', is a metabolically versatile aerobic anoxygenic phototroph.</title>
        <authorList>
            <person name="Yabe S."/>
            <person name="Muto K."/>
            <person name="Abe K."/>
            <person name="Yokota A."/>
            <person name="Staudigel H."/>
            <person name="Tebo B.M."/>
        </authorList>
    </citation>
    <scope>NUCLEOTIDE SEQUENCE [LARGE SCALE GENOMIC DNA]</scope>
    <source>
        <strain evidence="3 4">WC8-2</strain>
    </source>
</reference>
<comment type="similarity">
    <text evidence="1">Belongs to the adenylyl cyclase class-3 family.</text>
</comment>
<dbReference type="GO" id="GO:0035556">
    <property type="term" value="P:intracellular signal transduction"/>
    <property type="evidence" value="ECO:0007669"/>
    <property type="project" value="InterPro"/>
</dbReference>
<protein>
    <recommendedName>
        <fullName evidence="2">Guanylate cyclase domain-containing protein</fullName>
    </recommendedName>
</protein>
<dbReference type="PANTHER" id="PTHR43081:SF1">
    <property type="entry name" value="ADENYLATE CYCLASE, TERMINAL-DIFFERENTIATION SPECIFIC"/>
    <property type="match status" value="1"/>
</dbReference>
<proteinExistence type="inferred from homology"/>
<dbReference type="SUPFAM" id="SSF55073">
    <property type="entry name" value="Nucleotide cyclase"/>
    <property type="match status" value="1"/>
</dbReference>
<dbReference type="Gene3D" id="3.30.70.1230">
    <property type="entry name" value="Nucleotide cyclase"/>
    <property type="match status" value="1"/>
</dbReference>